<protein>
    <submittedName>
        <fullName evidence="2">Uncharacterized protein</fullName>
    </submittedName>
</protein>
<evidence type="ECO:0000313" key="3">
    <source>
        <dbReference type="Proteomes" id="UP000796880"/>
    </source>
</evidence>
<reference evidence="2" key="1">
    <citation type="submission" date="2020-03" db="EMBL/GenBank/DDBJ databases">
        <title>A high-quality chromosome-level genome assembly of a woody plant with both climbing and erect habits, Rhamnella rubrinervis.</title>
        <authorList>
            <person name="Lu Z."/>
            <person name="Yang Y."/>
            <person name="Zhu X."/>
            <person name="Sun Y."/>
        </authorList>
    </citation>
    <scope>NUCLEOTIDE SEQUENCE</scope>
    <source>
        <strain evidence="2">BYM</strain>
        <tissue evidence="2">Leaf</tissue>
    </source>
</reference>
<dbReference type="AlphaFoldDB" id="A0A8K0DX08"/>
<sequence length="81" mass="9315">MATREFSCPSTRIPSDTEDGDIISEMNVDDDGQEDKFNVPLKRNDEDENLLNQYFEILNTMDEIDGDSYSQIIKLLHDNVT</sequence>
<evidence type="ECO:0000313" key="2">
    <source>
        <dbReference type="EMBL" id="KAF3436793.1"/>
    </source>
</evidence>
<feature type="region of interest" description="Disordered" evidence="1">
    <location>
        <begin position="1"/>
        <end position="34"/>
    </location>
</feature>
<organism evidence="2 3">
    <name type="scientific">Rhamnella rubrinervis</name>
    <dbReference type="NCBI Taxonomy" id="2594499"/>
    <lineage>
        <taxon>Eukaryota</taxon>
        <taxon>Viridiplantae</taxon>
        <taxon>Streptophyta</taxon>
        <taxon>Embryophyta</taxon>
        <taxon>Tracheophyta</taxon>
        <taxon>Spermatophyta</taxon>
        <taxon>Magnoliopsida</taxon>
        <taxon>eudicotyledons</taxon>
        <taxon>Gunneridae</taxon>
        <taxon>Pentapetalae</taxon>
        <taxon>rosids</taxon>
        <taxon>fabids</taxon>
        <taxon>Rosales</taxon>
        <taxon>Rhamnaceae</taxon>
        <taxon>rhamnoid group</taxon>
        <taxon>Rhamneae</taxon>
        <taxon>Rhamnella</taxon>
    </lineage>
</organism>
<gene>
    <name evidence="2" type="ORF">FNV43_RR19546</name>
</gene>
<dbReference type="EMBL" id="VOIH02000009">
    <property type="protein sequence ID" value="KAF3436793.1"/>
    <property type="molecule type" value="Genomic_DNA"/>
</dbReference>
<keyword evidence="3" id="KW-1185">Reference proteome</keyword>
<name>A0A8K0DX08_9ROSA</name>
<feature type="compositionally biased region" description="Acidic residues" evidence="1">
    <location>
        <begin position="16"/>
        <end position="33"/>
    </location>
</feature>
<comment type="caution">
    <text evidence="2">The sequence shown here is derived from an EMBL/GenBank/DDBJ whole genome shotgun (WGS) entry which is preliminary data.</text>
</comment>
<proteinExistence type="predicted"/>
<accession>A0A8K0DX08</accession>
<dbReference type="Proteomes" id="UP000796880">
    <property type="component" value="Unassembled WGS sequence"/>
</dbReference>
<evidence type="ECO:0000256" key="1">
    <source>
        <dbReference type="SAM" id="MobiDB-lite"/>
    </source>
</evidence>
<dbReference type="OrthoDB" id="686198at2759"/>